<name>A0A1H8H9X5_9BACL</name>
<dbReference type="AlphaFoldDB" id="A0A1H8H9X5"/>
<evidence type="ECO:0000313" key="2">
    <source>
        <dbReference type="EMBL" id="SEN52910.1"/>
    </source>
</evidence>
<proteinExistence type="predicted"/>
<dbReference type="EMBL" id="FOCQ01000013">
    <property type="protein sequence ID" value="SEN52910.1"/>
    <property type="molecule type" value="Genomic_DNA"/>
</dbReference>
<reference evidence="2 3" key="1">
    <citation type="submission" date="2016-10" db="EMBL/GenBank/DDBJ databases">
        <authorList>
            <person name="de Groot N.N."/>
        </authorList>
    </citation>
    <scope>NUCLEOTIDE SEQUENCE [LARGE SCALE GENOMIC DNA]</scope>
    <source>
        <strain evidence="2 3">DSM 46701</strain>
    </source>
</reference>
<dbReference type="InterPro" id="IPR025272">
    <property type="entry name" value="SocA_Panacea"/>
</dbReference>
<accession>A0A1H8H9X5</accession>
<organism evidence="2 3">
    <name type="scientific">Lihuaxuella thermophila</name>
    <dbReference type="NCBI Taxonomy" id="1173111"/>
    <lineage>
        <taxon>Bacteria</taxon>
        <taxon>Bacillati</taxon>
        <taxon>Bacillota</taxon>
        <taxon>Bacilli</taxon>
        <taxon>Bacillales</taxon>
        <taxon>Thermoactinomycetaceae</taxon>
        <taxon>Lihuaxuella</taxon>
    </lineage>
</organism>
<evidence type="ECO:0000259" key="1">
    <source>
        <dbReference type="Pfam" id="PF13274"/>
    </source>
</evidence>
<gene>
    <name evidence="2" type="ORF">SAMN05444955_113104</name>
</gene>
<dbReference type="Pfam" id="PF13274">
    <property type="entry name" value="SocA_Panacea"/>
    <property type="match status" value="1"/>
</dbReference>
<dbReference type="RefSeq" id="WP_089970750.1">
    <property type="nucleotide sequence ID" value="NZ_FOCQ01000013.1"/>
</dbReference>
<feature type="domain" description="Antitoxin SocA-like Panacea" evidence="1">
    <location>
        <begin position="28"/>
        <end position="119"/>
    </location>
</feature>
<keyword evidence="3" id="KW-1185">Reference proteome</keyword>
<evidence type="ECO:0000313" key="3">
    <source>
        <dbReference type="Proteomes" id="UP000199695"/>
    </source>
</evidence>
<sequence length="151" mass="17930">MASILDVAEYFLSKVDLEAGENMTHLKLQKLCYYAQAWHLAIHDTPLFDEKFQAWAHGPVSPTLYKKYADYKWQPIEIPEYPEYDLSPGQMEFLDDIWNVYGIYDAKYLERLTHQEDPWLNARGNLPEGAYCTNVIDEEDMKRYYREMTED</sequence>
<dbReference type="Proteomes" id="UP000199695">
    <property type="component" value="Unassembled WGS sequence"/>
</dbReference>
<dbReference type="OrthoDB" id="9799173at2"/>
<protein>
    <submittedName>
        <fullName evidence="2">Uncharacterized phage-associated protein</fullName>
    </submittedName>
</protein>